<reference evidence="2 3" key="1">
    <citation type="submission" date="2019-07" db="EMBL/GenBank/DDBJ databases">
        <title>Genomic Encyclopedia of Type Strains, Phase IV (KMG-IV): sequencing the most valuable type-strain genomes for metagenomic binning, comparative biology and taxonomic classification.</title>
        <authorList>
            <person name="Goeker M."/>
        </authorList>
    </citation>
    <scope>NUCLEOTIDE SEQUENCE [LARGE SCALE GENOMIC DNA]</scope>
    <source>
        <strain evidence="2 3">DSM 44831</strain>
    </source>
</reference>
<dbReference type="CDD" id="cd02440">
    <property type="entry name" value="AdoMet_MTases"/>
    <property type="match status" value="1"/>
</dbReference>
<dbReference type="InterPro" id="IPR029063">
    <property type="entry name" value="SAM-dependent_MTases_sf"/>
</dbReference>
<organism evidence="2 3">
    <name type="scientific">Nocardia caishijiensis</name>
    <dbReference type="NCBI Taxonomy" id="184756"/>
    <lineage>
        <taxon>Bacteria</taxon>
        <taxon>Bacillati</taxon>
        <taxon>Actinomycetota</taxon>
        <taxon>Actinomycetes</taxon>
        <taxon>Mycobacteriales</taxon>
        <taxon>Nocardiaceae</taxon>
        <taxon>Nocardia</taxon>
    </lineage>
</organism>
<proteinExistence type="predicted"/>
<sequence>MLPGGRVLAVDADPRHLTDLPGLGGEVAQLDLVADDIPSGAFDFVHTRFVLLHIADRDVVVQRLVRALAPGGVLMLEEGDGLGVLDAMPSAFGEVWRAFARSTETAGASQSWARNLPTQLDALGLVDVHAEADIPMFRGGSPTARMWNLTWTQAHDALVGSGVRPEVIATAQAELEDNRRWHFAPPTVRAWARRGEMPDR</sequence>
<accession>A0ABQ6YGQ2</accession>
<dbReference type="Gene3D" id="3.40.50.150">
    <property type="entry name" value="Vaccinia Virus protein VP39"/>
    <property type="match status" value="1"/>
</dbReference>
<evidence type="ECO:0000313" key="3">
    <source>
        <dbReference type="Proteomes" id="UP000798951"/>
    </source>
</evidence>
<gene>
    <name evidence="2" type="ORF">FNL39_110204</name>
</gene>
<dbReference type="InterPro" id="IPR013217">
    <property type="entry name" value="Methyltransf_12"/>
</dbReference>
<dbReference type="Pfam" id="PF08242">
    <property type="entry name" value="Methyltransf_12"/>
    <property type="match status" value="1"/>
</dbReference>
<dbReference type="EMBL" id="VMSD01000010">
    <property type="protein sequence ID" value="KAF0844972.1"/>
    <property type="molecule type" value="Genomic_DNA"/>
</dbReference>
<dbReference type="SUPFAM" id="SSF53335">
    <property type="entry name" value="S-adenosyl-L-methionine-dependent methyltransferases"/>
    <property type="match status" value="1"/>
</dbReference>
<feature type="domain" description="Methyltransferase type 12" evidence="1">
    <location>
        <begin position="3"/>
        <end position="74"/>
    </location>
</feature>
<name>A0ABQ6YGQ2_9NOCA</name>
<protein>
    <submittedName>
        <fullName evidence="2">Methyltransferase family protein</fullName>
    </submittedName>
</protein>
<keyword evidence="2" id="KW-0808">Transferase</keyword>
<evidence type="ECO:0000313" key="2">
    <source>
        <dbReference type="EMBL" id="KAF0844972.1"/>
    </source>
</evidence>
<comment type="caution">
    <text evidence="2">The sequence shown here is derived from an EMBL/GenBank/DDBJ whole genome shotgun (WGS) entry which is preliminary data.</text>
</comment>
<evidence type="ECO:0000259" key="1">
    <source>
        <dbReference type="Pfam" id="PF08242"/>
    </source>
</evidence>
<keyword evidence="3" id="KW-1185">Reference proteome</keyword>
<dbReference type="GO" id="GO:0008168">
    <property type="term" value="F:methyltransferase activity"/>
    <property type="evidence" value="ECO:0007669"/>
    <property type="project" value="UniProtKB-KW"/>
</dbReference>
<dbReference type="GO" id="GO:0032259">
    <property type="term" value="P:methylation"/>
    <property type="evidence" value="ECO:0007669"/>
    <property type="project" value="UniProtKB-KW"/>
</dbReference>
<keyword evidence="2" id="KW-0489">Methyltransferase</keyword>
<dbReference type="Proteomes" id="UP000798951">
    <property type="component" value="Unassembled WGS sequence"/>
</dbReference>